<dbReference type="PANTHER" id="PTHR30026">
    <property type="entry name" value="OUTER MEMBRANE PROTEIN TOLC"/>
    <property type="match status" value="1"/>
</dbReference>
<proteinExistence type="inferred from homology"/>
<evidence type="ECO:0000313" key="9">
    <source>
        <dbReference type="EMBL" id="QFR43145.1"/>
    </source>
</evidence>
<keyword evidence="6" id="KW-0472">Membrane</keyword>
<evidence type="ECO:0000256" key="5">
    <source>
        <dbReference type="ARBA" id="ARBA00022692"/>
    </source>
</evidence>
<dbReference type="AlphaFoldDB" id="A0AAJ4A3K2"/>
<dbReference type="RefSeq" id="WP_152299208.1">
    <property type="nucleotide sequence ID" value="NZ_CP041166.1"/>
</dbReference>
<reference evidence="10" key="1">
    <citation type="submission" date="2019-06" db="EMBL/GenBank/DDBJ databases">
        <title>Sulfurimonas gotlandica sp. nov., a chemoautotrophic and psychrotolerant epsilonproteobacterium isolated from a pelagic redoxcline, and an emended description of the genus Sulfurimonas.</title>
        <authorList>
            <person name="Wang S."/>
            <person name="Jiang L."/>
            <person name="Shao Z."/>
        </authorList>
    </citation>
    <scope>NUCLEOTIDE SEQUENCE [LARGE SCALE GENOMIC DNA]</scope>
    <source>
        <strain evidence="10">1-1N</strain>
    </source>
</reference>
<accession>A0AAJ4A3K2</accession>
<keyword evidence="3" id="KW-0813">Transport</keyword>
<evidence type="ECO:0000256" key="1">
    <source>
        <dbReference type="ARBA" id="ARBA00004442"/>
    </source>
</evidence>
<evidence type="ECO:0000256" key="8">
    <source>
        <dbReference type="SAM" id="SignalP"/>
    </source>
</evidence>
<evidence type="ECO:0000256" key="7">
    <source>
        <dbReference type="ARBA" id="ARBA00023237"/>
    </source>
</evidence>
<dbReference type="Pfam" id="PF02321">
    <property type="entry name" value="OEP"/>
    <property type="match status" value="2"/>
</dbReference>
<keyword evidence="4" id="KW-1134">Transmembrane beta strand</keyword>
<evidence type="ECO:0000256" key="6">
    <source>
        <dbReference type="ARBA" id="ARBA00023136"/>
    </source>
</evidence>
<dbReference type="PANTHER" id="PTHR30026:SF22">
    <property type="entry name" value="OUTER MEMBRANE EFFLUX PROTEIN"/>
    <property type="match status" value="1"/>
</dbReference>
<dbReference type="GO" id="GO:1990281">
    <property type="term" value="C:efflux pump complex"/>
    <property type="evidence" value="ECO:0007669"/>
    <property type="project" value="TreeGrafter"/>
</dbReference>
<comment type="similarity">
    <text evidence="2">Belongs to the outer membrane factor (OMF) (TC 1.B.17) family.</text>
</comment>
<protein>
    <submittedName>
        <fullName evidence="9">TolC family outer membrane protein</fullName>
    </submittedName>
</protein>
<organism evidence="9 10">
    <name type="scientific">Sulfurimonas xiamenensis</name>
    <dbReference type="NCBI Taxonomy" id="2590021"/>
    <lineage>
        <taxon>Bacteria</taxon>
        <taxon>Pseudomonadati</taxon>
        <taxon>Campylobacterota</taxon>
        <taxon>Epsilonproteobacteria</taxon>
        <taxon>Campylobacterales</taxon>
        <taxon>Sulfurimonadaceae</taxon>
        <taxon>Sulfurimonas</taxon>
    </lineage>
</organism>
<dbReference type="InterPro" id="IPR003423">
    <property type="entry name" value="OMP_efflux"/>
</dbReference>
<keyword evidence="7" id="KW-0998">Cell outer membrane</keyword>
<dbReference type="EMBL" id="CP041166">
    <property type="protein sequence ID" value="QFR43145.1"/>
    <property type="molecule type" value="Genomic_DNA"/>
</dbReference>
<dbReference type="KEGG" id="suln:FJR47_04195"/>
<dbReference type="SUPFAM" id="SSF56954">
    <property type="entry name" value="Outer membrane efflux proteins (OEP)"/>
    <property type="match status" value="1"/>
</dbReference>
<evidence type="ECO:0000256" key="4">
    <source>
        <dbReference type="ARBA" id="ARBA00022452"/>
    </source>
</evidence>
<dbReference type="Gene3D" id="1.20.1600.10">
    <property type="entry name" value="Outer membrane efflux proteins (OEP)"/>
    <property type="match status" value="1"/>
</dbReference>
<keyword evidence="8" id="KW-0732">Signal</keyword>
<feature type="chain" id="PRO_5042611376" evidence="8">
    <location>
        <begin position="19"/>
        <end position="436"/>
    </location>
</feature>
<dbReference type="Proteomes" id="UP000326061">
    <property type="component" value="Chromosome"/>
</dbReference>
<comment type="subcellular location">
    <subcellularLocation>
        <location evidence="1">Cell outer membrane</location>
    </subcellularLocation>
</comment>
<dbReference type="InterPro" id="IPR051906">
    <property type="entry name" value="TolC-like"/>
</dbReference>
<evidence type="ECO:0000256" key="2">
    <source>
        <dbReference type="ARBA" id="ARBA00007613"/>
    </source>
</evidence>
<dbReference type="GO" id="GO:0015562">
    <property type="term" value="F:efflux transmembrane transporter activity"/>
    <property type="evidence" value="ECO:0007669"/>
    <property type="project" value="InterPro"/>
</dbReference>
<name>A0AAJ4A3K2_9BACT</name>
<dbReference type="InterPro" id="IPR010130">
    <property type="entry name" value="T1SS_OMP_TolC"/>
</dbReference>
<dbReference type="GO" id="GO:0009279">
    <property type="term" value="C:cell outer membrane"/>
    <property type="evidence" value="ECO:0007669"/>
    <property type="project" value="UniProtKB-SubCell"/>
</dbReference>
<feature type="signal peptide" evidence="8">
    <location>
        <begin position="1"/>
        <end position="18"/>
    </location>
</feature>
<evidence type="ECO:0000313" key="10">
    <source>
        <dbReference type="Proteomes" id="UP000326061"/>
    </source>
</evidence>
<gene>
    <name evidence="9" type="ORF">FJR47_04195</name>
</gene>
<keyword evidence="10" id="KW-1185">Reference proteome</keyword>
<evidence type="ECO:0000256" key="3">
    <source>
        <dbReference type="ARBA" id="ARBA00022448"/>
    </source>
</evidence>
<dbReference type="NCBIfam" id="TIGR01844">
    <property type="entry name" value="type_I_sec_TolC"/>
    <property type="match status" value="1"/>
</dbReference>
<dbReference type="GO" id="GO:0015288">
    <property type="term" value="F:porin activity"/>
    <property type="evidence" value="ECO:0007669"/>
    <property type="project" value="TreeGrafter"/>
</dbReference>
<sequence>MKGLSLVLITLIPAVLSAMTITEAVQKSVMTHPQIEMKKEDHLTQKELLVRSQAGYLPSIDLSYSVGPEKTKTIANSREKSDLTRQDASVTLVQNVFAGFDTKYAFKQQKALVLSASDKVKESANNLALETATYYIDLLRNHELLQIAKENVEVHKKYLSQIDEKVKAGVGRSSDYKQTLARYENALSIQYLAQQNYDNSISSFERIYPGEVTASDLQKPSIGNIPANDLESLVEIAMQNNPTIDVSQADIQAANAAIKRSEASYYPQADIKLEAYWDKNIDGTSKGSGDPFPAAYEEESGYNALLVINYNIFNGFADKANKQANQHRLLNKNSTLADAKLYIKAYTEIAWQTFESTKQQLIHLENTIKASGETVSDYQKEHELGRRSIIDLLNIELEYNSAKNRKVTTEYDRLIAYYQILAYTGKILEEMDVVVE</sequence>
<keyword evidence="5" id="KW-0812">Transmembrane</keyword>